<dbReference type="eggNOG" id="COG5616">
    <property type="taxonomic scope" value="Bacteria"/>
</dbReference>
<accession>A0A0H4WPW2</accession>
<dbReference type="Gene3D" id="3.40.50.10610">
    <property type="entry name" value="ABC-type transport auxiliary lipoprotein component"/>
    <property type="match status" value="1"/>
</dbReference>
<feature type="compositionally biased region" description="Low complexity" evidence="1">
    <location>
        <begin position="18"/>
        <end position="35"/>
    </location>
</feature>
<dbReference type="AlphaFoldDB" id="A0A0H4WPW2"/>
<dbReference type="Proteomes" id="UP000009026">
    <property type="component" value="Chromosome"/>
</dbReference>
<dbReference type="EMBL" id="CP012109">
    <property type="protein sequence ID" value="AKQ65536.1"/>
    <property type="molecule type" value="Genomic_DNA"/>
</dbReference>
<name>A0A0H4WPW2_9BACT</name>
<keyword evidence="3" id="KW-1185">Reference proteome</keyword>
<feature type="compositionally biased region" description="Low complexity" evidence="1">
    <location>
        <begin position="45"/>
        <end position="65"/>
    </location>
</feature>
<sequence length="398" mass="41162">MARRETPPGAESLSAPLTGTASTGAPSPSAAPVGSDTTTGKEPTPDASSPEAASPESPTSDGAAEAVGAEVAAAVATDAAGVAATAAVAVLMLESNDAGRDAAPGVTSLITSRLAESSKLRVLSQWDVESALDAAGQKKLEGLKSCERGDCVEELVKLTGARYVVAGRLDRFGDHYLLTANLLDTTEGRSLARPRAEADDAEDLLRTAKAVSDQLFAVLVSPEESVAARPLLGGSSRTGGGGLLLGLRVNNNFIDKLSAVNPGGDIEVGYWFHPEWVGFIQVGFNYVRSTQEGVRSGLNVLPSVVGARHYHNLERSLRPYWGFGLGVQLSFGDFGIFQSTGPLPTVIGFAGLEYLIAGKVGFQLELGTNVAQAVLGLADSKLGDGLNLDLNAGIAYHF</sequence>
<dbReference type="STRING" id="1297742.A176_002448"/>
<organism evidence="2 3">
    <name type="scientific">Pseudomyxococcus hansupus</name>
    <dbReference type="NCBI Taxonomy" id="1297742"/>
    <lineage>
        <taxon>Bacteria</taxon>
        <taxon>Pseudomonadati</taxon>
        <taxon>Myxococcota</taxon>
        <taxon>Myxococcia</taxon>
        <taxon>Myxococcales</taxon>
        <taxon>Cystobacterineae</taxon>
        <taxon>Myxococcaceae</taxon>
        <taxon>Pseudomyxococcus</taxon>
    </lineage>
</organism>
<evidence type="ECO:0000256" key="1">
    <source>
        <dbReference type="SAM" id="MobiDB-lite"/>
    </source>
</evidence>
<protein>
    <submittedName>
        <fullName evidence="2">Uncharacterized protein</fullName>
    </submittedName>
</protein>
<dbReference type="KEGG" id="mym:A176_002448"/>
<feature type="region of interest" description="Disordered" evidence="1">
    <location>
        <begin position="1"/>
        <end position="65"/>
    </location>
</feature>
<reference evidence="2 3" key="1">
    <citation type="journal article" date="2016" name="PLoS ONE">
        <title>Complete Genome Sequence and Comparative Genomics of a Novel Myxobacterium Myxococcus hansupus.</title>
        <authorList>
            <person name="Sharma G."/>
            <person name="Narwani T."/>
            <person name="Subramanian S."/>
        </authorList>
    </citation>
    <scope>NUCLEOTIDE SEQUENCE [LARGE SCALE GENOMIC DNA]</scope>
    <source>
        <strain evidence="3">mixupus</strain>
    </source>
</reference>
<dbReference type="PATRIC" id="fig|1297742.4.peg.2474"/>
<evidence type="ECO:0000313" key="3">
    <source>
        <dbReference type="Proteomes" id="UP000009026"/>
    </source>
</evidence>
<proteinExistence type="predicted"/>
<gene>
    <name evidence="2" type="ORF">A176_002448</name>
</gene>
<evidence type="ECO:0000313" key="2">
    <source>
        <dbReference type="EMBL" id="AKQ65536.1"/>
    </source>
</evidence>